<keyword evidence="3" id="KW-1185">Reference proteome</keyword>
<dbReference type="OrthoDB" id="9794086at2"/>
<name>A0A1C7ICX2_9FIRM</name>
<dbReference type="Gene3D" id="3.40.50.1000">
    <property type="entry name" value="HAD superfamily/HAD-like"/>
    <property type="match status" value="1"/>
</dbReference>
<dbReference type="InterPro" id="IPR006439">
    <property type="entry name" value="HAD-SF_hydro_IA"/>
</dbReference>
<dbReference type="Proteomes" id="UP000092574">
    <property type="component" value="Chromosome"/>
</dbReference>
<dbReference type="RefSeq" id="WP_065542921.1">
    <property type="nucleotide sequence ID" value="NZ_CP015405.2"/>
</dbReference>
<dbReference type="PANTHER" id="PTHR43316">
    <property type="entry name" value="HYDROLASE, HALOACID DELAHOGENASE-RELATED"/>
    <property type="match status" value="1"/>
</dbReference>
<dbReference type="SFLD" id="SFLDG01129">
    <property type="entry name" value="C1.5:_HAD__Beta-PGM__Phosphata"/>
    <property type="match status" value="1"/>
</dbReference>
<sequence>MIKAVFLDYTGTIIEEGGPDGMEMLRRCYKNSDIESMEAMLAYWWKLIKTFEAVSYKENYITEDEIVDKALEECAAKIHLKEDFQDLHRLCQRFWAYAPAFPDTKEFFERCSVPIYVISNNGLSYVEEGMRDKNLHPAGIICGDMVRAYKPHREIFLKALEVSGLCPEEVIHIGDSLTSDVEGASRAGITPVLLDRKGGKTCHGITVIHSLPEALPIIENRK</sequence>
<dbReference type="InterPro" id="IPR023214">
    <property type="entry name" value="HAD_sf"/>
</dbReference>
<dbReference type="PANTHER" id="PTHR43316:SF3">
    <property type="entry name" value="HALOACID DEHALOGENASE, TYPE II (AFU_ORTHOLOGUE AFUA_2G07750)-RELATED"/>
    <property type="match status" value="1"/>
</dbReference>
<dbReference type="STRING" id="1796616.A4V09_13920"/>
<protein>
    <recommendedName>
        <fullName evidence="4">Hydrolase of the HAD superfamily</fullName>
    </recommendedName>
</protein>
<dbReference type="Pfam" id="PF00702">
    <property type="entry name" value="Hydrolase"/>
    <property type="match status" value="1"/>
</dbReference>
<dbReference type="InterPro" id="IPR023198">
    <property type="entry name" value="PGP-like_dom2"/>
</dbReference>
<reference evidence="2" key="1">
    <citation type="submission" date="2017-04" db="EMBL/GenBank/DDBJ databases">
        <title>Complete Genome Sequences of Twelve Strains of a Stable Defined Moderately Diverse Mouse Microbiota 2 (sDMDMm2).</title>
        <authorList>
            <person name="Uchimura Y."/>
            <person name="Wyss M."/>
            <person name="Brugiroux S."/>
            <person name="Limenitakis J.P."/>
            <person name="Stecher B."/>
            <person name="McCoy K.D."/>
            <person name="Macpherson A.J."/>
        </authorList>
    </citation>
    <scope>NUCLEOTIDE SEQUENCE</scope>
    <source>
        <strain evidence="2">YL58</strain>
    </source>
</reference>
<dbReference type="SFLD" id="SFLDS00003">
    <property type="entry name" value="Haloacid_Dehalogenase"/>
    <property type="match status" value="1"/>
</dbReference>
<evidence type="ECO:0000313" key="2">
    <source>
        <dbReference type="EMBL" id="ANU76764.1"/>
    </source>
</evidence>
<dbReference type="KEGG" id="byl:A4V09_13920"/>
<dbReference type="EMBL" id="CP015405">
    <property type="protein sequence ID" value="ANU76764.1"/>
    <property type="molecule type" value="Genomic_DNA"/>
</dbReference>
<evidence type="ECO:0008006" key="4">
    <source>
        <dbReference type="Google" id="ProtNLM"/>
    </source>
</evidence>
<accession>A0A1C7ICX2</accession>
<dbReference type="NCBIfam" id="TIGR01549">
    <property type="entry name" value="HAD-SF-IA-v1"/>
    <property type="match status" value="1"/>
</dbReference>
<evidence type="ECO:0000313" key="3">
    <source>
        <dbReference type="Proteomes" id="UP000092574"/>
    </source>
</evidence>
<dbReference type="InterPro" id="IPR051540">
    <property type="entry name" value="S-2-haloacid_dehalogenase"/>
</dbReference>
<proteinExistence type="predicted"/>
<dbReference type="AlphaFoldDB" id="A0A1C7ICX2"/>
<dbReference type="InterPro" id="IPR036412">
    <property type="entry name" value="HAD-like_sf"/>
</dbReference>
<organism evidence="2 3">
    <name type="scientific">Blautia pseudococcoides</name>
    <dbReference type="NCBI Taxonomy" id="1796616"/>
    <lineage>
        <taxon>Bacteria</taxon>
        <taxon>Bacillati</taxon>
        <taxon>Bacillota</taxon>
        <taxon>Clostridia</taxon>
        <taxon>Lachnospirales</taxon>
        <taxon>Lachnospiraceae</taxon>
        <taxon>Blautia</taxon>
    </lineage>
</organism>
<evidence type="ECO:0000256" key="1">
    <source>
        <dbReference type="ARBA" id="ARBA00022801"/>
    </source>
</evidence>
<gene>
    <name evidence="2" type="ORF">A4V09_13920</name>
</gene>
<dbReference type="Gene3D" id="1.10.150.240">
    <property type="entry name" value="Putative phosphatase, domain 2"/>
    <property type="match status" value="1"/>
</dbReference>
<keyword evidence="1" id="KW-0378">Hydrolase</keyword>
<dbReference type="SUPFAM" id="SSF56784">
    <property type="entry name" value="HAD-like"/>
    <property type="match status" value="1"/>
</dbReference>
<dbReference type="GO" id="GO:0016787">
    <property type="term" value="F:hydrolase activity"/>
    <property type="evidence" value="ECO:0007669"/>
    <property type="project" value="UniProtKB-KW"/>
</dbReference>